<dbReference type="Gene3D" id="1.20.1510.10">
    <property type="entry name" value="Cation efflux protein transmembrane domain"/>
    <property type="match status" value="1"/>
</dbReference>
<dbReference type="InterPro" id="IPR058533">
    <property type="entry name" value="Cation_efflux_TM"/>
</dbReference>
<proteinExistence type="inferred from homology"/>
<dbReference type="Proteomes" id="UP000030758">
    <property type="component" value="Unassembled WGS sequence"/>
</dbReference>
<dbReference type="InterPro" id="IPR036837">
    <property type="entry name" value="Cation_efflux_CTD_sf"/>
</dbReference>
<dbReference type="NCBIfam" id="TIGR01297">
    <property type="entry name" value="CDF"/>
    <property type="match status" value="1"/>
</dbReference>
<keyword evidence="5 8" id="KW-1133">Transmembrane helix</keyword>
<keyword evidence="13" id="KW-1185">Reference proteome</keyword>
<dbReference type="InterPro" id="IPR027470">
    <property type="entry name" value="Cation_efflux_CTD"/>
</dbReference>
<dbReference type="EMBL" id="KL367488">
    <property type="protein sequence ID" value="KFD70420.1"/>
    <property type="molecule type" value="Genomic_DNA"/>
</dbReference>
<keyword evidence="3" id="KW-0813">Transport</keyword>
<feature type="transmembrane region" description="Helical" evidence="8">
    <location>
        <begin position="169"/>
        <end position="187"/>
    </location>
</feature>
<evidence type="ECO:0000256" key="5">
    <source>
        <dbReference type="ARBA" id="ARBA00022989"/>
    </source>
</evidence>
<evidence type="ECO:0000259" key="9">
    <source>
        <dbReference type="Pfam" id="PF01545"/>
    </source>
</evidence>
<comment type="similarity">
    <text evidence="2">Belongs to the cation diffusion facilitator (CDF) transporter (TC 2.A.4) family. SLC30A subfamily.</text>
</comment>
<dbReference type="PANTHER" id="PTHR43840:SF13">
    <property type="entry name" value="CATION EFFLUX PROTEIN CYTOPLASMIC DOMAIN-CONTAINING PROTEIN"/>
    <property type="match status" value="1"/>
</dbReference>
<protein>
    <submittedName>
        <fullName evidence="11">Uncharacterized protein</fullName>
    </submittedName>
</protein>
<evidence type="ECO:0000256" key="3">
    <source>
        <dbReference type="ARBA" id="ARBA00022448"/>
    </source>
</evidence>
<dbReference type="FunFam" id="1.20.1510.10:FF:000005">
    <property type="entry name" value="Putative Cation diffusion facilitator 1"/>
    <property type="match status" value="1"/>
</dbReference>
<evidence type="ECO:0000256" key="2">
    <source>
        <dbReference type="ARBA" id="ARBA00008873"/>
    </source>
</evidence>
<dbReference type="InterPro" id="IPR002524">
    <property type="entry name" value="Cation_efflux"/>
</dbReference>
<evidence type="ECO:0000256" key="6">
    <source>
        <dbReference type="ARBA" id="ARBA00023065"/>
    </source>
</evidence>
<dbReference type="SUPFAM" id="SSF160240">
    <property type="entry name" value="Cation efflux protein cytoplasmic domain-like"/>
    <property type="match status" value="1"/>
</dbReference>
<sequence>MLRALNLLIRKAQFILWKTLLLIADMREERLIPLSDELSGAKMMEEEAKKASTKRVRQFYMNQARLLQSYEQDKLDVMIPASGHTADNLKESKQRREAVLLSKLTLLANVLLLVAKTVAAAMSGSFSVISSVVDSGVDISSGLIIWLTSRAVRKRDLRVYPRGRTRLEPLALVLISFIMGSASIQLICKSLEAIMSGNVHPDVKLPTILIMVITVLVKMTLWITCCCYNDPNIKVLAQDHCNDCVSNTCAIACAYLGDHYWNYLDPIGAVLISFYLLGSWVSTGIEQISIISGKAASPVIVSRIIKVCLDHSPLLQHVETVLAYHFGHKYLVEVHIVLDENTSLKKAHDISEPLQQKIERLPFVERAFVHVDYECCHRPESEHKIV</sequence>
<accession>A0A085LYY5</accession>
<feature type="transmembrane region" description="Helical" evidence="8">
    <location>
        <begin position="207"/>
        <end position="228"/>
    </location>
</feature>
<feature type="domain" description="Cation efflux protein cytoplasmic" evidence="10">
    <location>
        <begin position="299"/>
        <end position="372"/>
    </location>
</feature>
<dbReference type="Proteomes" id="UP000030764">
    <property type="component" value="Unassembled WGS sequence"/>
</dbReference>
<dbReference type="GO" id="GO:0008324">
    <property type="term" value="F:monoatomic cation transmembrane transporter activity"/>
    <property type="evidence" value="ECO:0007669"/>
    <property type="project" value="InterPro"/>
</dbReference>
<comment type="subcellular location">
    <subcellularLocation>
        <location evidence="1">Endomembrane system</location>
        <topology evidence="1">Multi-pass membrane protein</topology>
    </subcellularLocation>
</comment>
<keyword evidence="7 8" id="KW-0472">Membrane</keyword>
<dbReference type="SUPFAM" id="SSF161111">
    <property type="entry name" value="Cation efflux protein transmembrane domain-like"/>
    <property type="match status" value="1"/>
</dbReference>
<evidence type="ECO:0000313" key="13">
    <source>
        <dbReference type="Proteomes" id="UP000030764"/>
    </source>
</evidence>
<dbReference type="InterPro" id="IPR027469">
    <property type="entry name" value="Cation_efflux_TMD_sf"/>
</dbReference>
<keyword evidence="6" id="KW-0406">Ion transport</keyword>
<dbReference type="InterPro" id="IPR050291">
    <property type="entry name" value="CDF_Transporter"/>
</dbReference>
<gene>
    <name evidence="11" type="ORF">M513_08926</name>
    <name evidence="12" type="ORF">M514_08926</name>
</gene>
<feature type="transmembrane region" description="Helical" evidence="8">
    <location>
        <begin position="128"/>
        <end position="148"/>
    </location>
</feature>
<dbReference type="GO" id="GO:0012505">
    <property type="term" value="C:endomembrane system"/>
    <property type="evidence" value="ECO:0007669"/>
    <property type="project" value="UniProtKB-SubCell"/>
</dbReference>
<evidence type="ECO:0000259" key="10">
    <source>
        <dbReference type="Pfam" id="PF16916"/>
    </source>
</evidence>
<dbReference type="GO" id="GO:0016020">
    <property type="term" value="C:membrane"/>
    <property type="evidence" value="ECO:0007669"/>
    <property type="project" value="InterPro"/>
</dbReference>
<dbReference type="Gene3D" id="3.30.70.1350">
    <property type="entry name" value="Cation efflux protein, cytoplasmic domain"/>
    <property type="match status" value="1"/>
</dbReference>
<name>A0A085LYY5_9BILA</name>
<organism evidence="11 13">
    <name type="scientific">Trichuris suis</name>
    <name type="common">pig whipworm</name>
    <dbReference type="NCBI Taxonomy" id="68888"/>
    <lineage>
        <taxon>Eukaryota</taxon>
        <taxon>Metazoa</taxon>
        <taxon>Ecdysozoa</taxon>
        <taxon>Nematoda</taxon>
        <taxon>Enoplea</taxon>
        <taxon>Dorylaimia</taxon>
        <taxon>Trichinellida</taxon>
        <taxon>Trichuridae</taxon>
        <taxon>Trichuris</taxon>
    </lineage>
</organism>
<evidence type="ECO:0000313" key="11">
    <source>
        <dbReference type="EMBL" id="KFD50181.1"/>
    </source>
</evidence>
<feature type="transmembrane region" description="Helical" evidence="8">
    <location>
        <begin position="100"/>
        <end position="122"/>
    </location>
</feature>
<dbReference type="Pfam" id="PF16916">
    <property type="entry name" value="ZT_dimer"/>
    <property type="match status" value="1"/>
</dbReference>
<evidence type="ECO:0000256" key="1">
    <source>
        <dbReference type="ARBA" id="ARBA00004127"/>
    </source>
</evidence>
<dbReference type="EMBL" id="KL363257">
    <property type="protein sequence ID" value="KFD50181.1"/>
    <property type="molecule type" value="Genomic_DNA"/>
</dbReference>
<dbReference type="Pfam" id="PF01545">
    <property type="entry name" value="Cation_efflux"/>
    <property type="match status" value="1"/>
</dbReference>
<reference evidence="11 13" key="1">
    <citation type="journal article" date="2014" name="Nat. Genet.">
        <title>Genome and transcriptome of the porcine whipworm Trichuris suis.</title>
        <authorList>
            <person name="Jex A.R."/>
            <person name="Nejsum P."/>
            <person name="Schwarz E.M."/>
            <person name="Hu L."/>
            <person name="Young N.D."/>
            <person name="Hall R.S."/>
            <person name="Korhonen P.K."/>
            <person name="Liao S."/>
            <person name="Thamsborg S."/>
            <person name="Xia J."/>
            <person name="Xu P."/>
            <person name="Wang S."/>
            <person name="Scheerlinck J.P."/>
            <person name="Hofmann A."/>
            <person name="Sternberg P.W."/>
            <person name="Wang J."/>
            <person name="Gasser R.B."/>
        </authorList>
    </citation>
    <scope>NUCLEOTIDE SEQUENCE [LARGE SCALE GENOMIC DNA]</scope>
    <source>
        <strain evidence="12">DCEP-RM93F</strain>
        <strain evidence="11">DCEP-RM93M</strain>
    </source>
</reference>
<evidence type="ECO:0000256" key="8">
    <source>
        <dbReference type="SAM" id="Phobius"/>
    </source>
</evidence>
<feature type="domain" description="Cation efflux protein transmembrane" evidence="9">
    <location>
        <begin position="104"/>
        <end position="291"/>
    </location>
</feature>
<keyword evidence="4 8" id="KW-0812">Transmembrane</keyword>
<dbReference type="AlphaFoldDB" id="A0A085LYY5"/>
<evidence type="ECO:0000256" key="7">
    <source>
        <dbReference type="ARBA" id="ARBA00023136"/>
    </source>
</evidence>
<dbReference type="FunFam" id="3.30.70.1350:FF:000001">
    <property type="entry name" value="Metal tolerance protein 11"/>
    <property type="match status" value="1"/>
</dbReference>
<evidence type="ECO:0000256" key="4">
    <source>
        <dbReference type="ARBA" id="ARBA00022692"/>
    </source>
</evidence>
<evidence type="ECO:0000313" key="12">
    <source>
        <dbReference type="EMBL" id="KFD70420.1"/>
    </source>
</evidence>
<dbReference type="PANTHER" id="PTHR43840">
    <property type="entry name" value="MITOCHONDRIAL METAL TRANSPORTER 1-RELATED"/>
    <property type="match status" value="1"/>
</dbReference>